<dbReference type="Pfam" id="PF13356">
    <property type="entry name" value="Arm-DNA-bind_3"/>
    <property type="match status" value="1"/>
</dbReference>
<evidence type="ECO:0008006" key="10">
    <source>
        <dbReference type="Google" id="ProtNLM"/>
    </source>
</evidence>
<dbReference type="GO" id="GO:0006310">
    <property type="term" value="P:DNA recombination"/>
    <property type="evidence" value="ECO:0007669"/>
    <property type="project" value="UniProtKB-KW"/>
</dbReference>
<evidence type="ECO:0000256" key="1">
    <source>
        <dbReference type="ARBA" id="ARBA00008857"/>
    </source>
</evidence>
<evidence type="ECO:0000259" key="6">
    <source>
        <dbReference type="PROSITE" id="PS51898"/>
    </source>
</evidence>
<dbReference type="SUPFAM" id="SSF56349">
    <property type="entry name" value="DNA breaking-rejoining enzymes"/>
    <property type="match status" value="1"/>
</dbReference>
<evidence type="ECO:0000313" key="9">
    <source>
        <dbReference type="Proteomes" id="UP000241803"/>
    </source>
</evidence>
<dbReference type="InterPro" id="IPR038488">
    <property type="entry name" value="Integrase_DNA-bd_sf"/>
</dbReference>
<dbReference type="Pfam" id="PF00589">
    <property type="entry name" value="Phage_integrase"/>
    <property type="match status" value="1"/>
</dbReference>
<dbReference type="InterPro" id="IPR013762">
    <property type="entry name" value="Integrase-like_cat_sf"/>
</dbReference>
<feature type="domain" description="Tyr recombinase" evidence="6">
    <location>
        <begin position="207"/>
        <end position="392"/>
    </location>
</feature>
<name>A0A2T3L3B1_9GAMM</name>
<feature type="domain" description="Core-binding (CB)" evidence="7">
    <location>
        <begin position="99"/>
        <end position="176"/>
    </location>
</feature>
<keyword evidence="3 5" id="KW-0238">DNA-binding</keyword>
<dbReference type="RefSeq" id="WP_107255470.1">
    <property type="nucleotide sequence ID" value="NZ_PYOC01000012.1"/>
</dbReference>
<dbReference type="InterPro" id="IPR025166">
    <property type="entry name" value="Integrase_DNA_bind_dom"/>
</dbReference>
<dbReference type="GO" id="GO:0003677">
    <property type="term" value="F:DNA binding"/>
    <property type="evidence" value="ECO:0007669"/>
    <property type="project" value="UniProtKB-UniRule"/>
</dbReference>
<dbReference type="PROSITE" id="PS51900">
    <property type="entry name" value="CB"/>
    <property type="match status" value="1"/>
</dbReference>
<protein>
    <recommendedName>
        <fullName evidence="10">Integrase</fullName>
    </recommendedName>
</protein>
<dbReference type="Proteomes" id="UP000241803">
    <property type="component" value="Unassembled WGS sequence"/>
</dbReference>
<dbReference type="InterPro" id="IPR002104">
    <property type="entry name" value="Integrase_catalytic"/>
</dbReference>
<dbReference type="Gene3D" id="1.10.443.10">
    <property type="entry name" value="Intergrase catalytic core"/>
    <property type="match status" value="1"/>
</dbReference>
<comment type="similarity">
    <text evidence="1">Belongs to the 'phage' integrase family.</text>
</comment>
<reference evidence="8 9" key="1">
    <citation type="submission" date="2018-03" db="EMBL/GenBank/DDBJ databases">
        <title>Whole genome sequencing of Histamine producing bacteria.</title>
        <authorList>
            <person name="Butler K."/>
        </authorList>
    </citation>
    <scope>NUCLEOTIDE SEQUENCE [LARGE SCALE GENOMIC DNA]</scope>
    <source>
        <strain evidence="8 9">ATCC 19614</strain>
    </source>
</reference>
<dbReference type="PROSITE" id="PS51898">
    <property type="entry name" value="TYR_RECOMBINASE"/>
    <property type="match status" value="1"/>
</dbReference>
<dbReference type="Gene3D" id="3.30.160.390">
    <property type="entry name" value="Integrase, DNA-binding domain"/>
    <property type="match status" value="1"/>
</dbReference>
<dbReference type="AlphaFoldDB" id="A0A2T3L3B1"/>
<keyword evidence="9" id="KW-1185">Reference proteome</keyword>
<evidence type="ECO:0000313" key="8">
    <source>
        <dbReference type="EMBL" id="PSV43598.1"/>
    </source>
</evidence>
<evidence type="ECO:0000256" key="5">
    <source>
        <dbReference type="PROSITE-ProRule" id="PRU01248"/>
    </source>
</evidence>
<keyword evidence="4" id="KW-0233">DNA recombination</keyword>
<evidence type="ECO:0000256" key="2">
    <source>
        <dbReference type="ARBA" id="ARBA00022908"/>
    </source>
</evidence>
<accession>A0A2T3L3B1</accession>
<sequence>MAEKIKLTQRNIKTLEVKSTRYRVLDTEVRGLFVEMMQSGSKVFRLRKFINKQNKTITIGEWGPLTISEAREIARAHLVEVARGIDPNVEKIRHRLATVTLDKVLSDYLKARDLKPTTSKGYESKVKRNLPEWLDRPLADLTEQRIAEAHASISKRTKADADYTARVLRALFEFARYEYRDENGGQLFPDNPVVILKHRRQWNNVGRKSTHIRRHDLAKFWVTVEQFRRDAISSGESIPAAIADSLLVVVLTGLRKSEVLGLEWSSINLDSDYFVIGETKNGDPLELPIPPKLKEILSGLWLRRRNGAKYVFQNPKTKKPISEPKKVTKKINDLAGIEFGYHDLRRTFATVAESLSLGKYQLKRLLNHRQTSDDVTEGYTILTAEELREPAERIESRVLELAGIEIDGEVMSNRLFKQFLNLPDEYKIEFKERIEREIN</sequence>
<dbReference type="EMBL" id="PYOC01000012">
    <property type="protein sequence ID" value="PSV43598.1"/>
    <property type="molecule type" value="Genomic_DNA"/>
</dbReference>
<dbReference type="InterPro" id="IPR010998">
    <property type="entry name" value="Integrase_recombinase_N"/>
</dbReference>
<keyword evidence="2" id="KW-0229">DNA integration</keyword>
<dbReference type="GO" id="GO:0015074">
    <property type="term" value="P:DNA integration"/>
    <property type="evidence" value="ECO:0007669"/>
    <property type="project" value="UniProtKB-KW"/>
</dbReference>
<dbReference type="InterPro" id="IPR011010">
    <property type="entry name" value="DNA_brk_join_enz"/>
</dbReference>
<dbReference type="PANTHER" id="PTHR30629:SF2">
    <property type="entry name" value="PROPHAGE INTEGRASE INTS-RELATED"/>
    <property type="match status" value="1"/>
</dbReference>
<evidence type="ECO:0000256" key="4">
    <source>
        <dbReference type="ARBA" id="ARBA00023172"/>
    </source>
</evidence>
<proteinExistence type="inferred from homology"/>
<evidence type="ECO:0000256" key="3">
    <source>
        <dbReference type="ARBA" id="ARBA00023125"/>
    </source>
</evidence>
<organism evidence="8 9">
    <name type="scientific">Photobacterium indicum</name>
    <dbReference type="NCBI Taxonomy" id="81447"/>
    <lineage>
        <taxon>Bacteria</taxon>
        <taxon>Pseudomonadati</taxon>
        <taxon>Pseudomonadota</taxon>
        <taxon>Gammaproteobacteria</taxon>
        <taxon>Vibrionales</taxon>
        <taxon>Vibrionaceae</taxon>
        <taxon>Photobacterium</taxon>
    </lineage>
</organism>
<dbReference type="PANTHER" id="PTHR30629">
    <property type="entry name" value="PROPHAGE INTEGRASE"/>
    <property type="match status" value="1"/>
</dbReference>
<evidence type="ECO:0000259" key="7">
    <source>
        <dbReference type="PROSITE" id="PS51900"/>
    </source>
</evidence>
<dbReference type="Gene3D" id="1.10.150.130">
    <property type="match status" value="1"/>
</dbReference>
<gene>
    <name evidence="8" type="ORF">C9J47_22280</name>
</gene>
<dbReference type="InterPro" id="IPR044068">
    <property type="entry name" value="CB"/>
</dbReference>
<comment type="caution">
    <text evidence="8">The sequence shown here is derived from an EMBL/GenBank/DDBJ whole genome shotgun (WGS) entry which is preliminary data.</text>
</comment>
<dbReference type="InterPro" id="IPR050808">
    <property type="entry name" value="Phage_Integrase"/>
</dbReference>